<feature type="transmembrane region" description="Helical" evidence="9">
    <location>
        <begin position="142"/>
        <end position="166"/>
    </location>
</feature>
<name>A0AAW9RHA5_9GAMM</name>
<feature type="transmembrane region" description="Helical" evidence="9">
    <location>
        <begin position="172"/>
        <end position="190"/>
    </location>
</feature>
<reference evidence="12 13" key="1">
    <citation type="submission" date="2024-02" db="EMBL/GenBank/DDBJ databases">
        <title>A novel Wenzhouxiangellaceae bacterium, isolated from coastal sediments.</title>
        <authorList>
            <person name="Du Z.-J."/>
            <person name="Ye Y.-Q."/>
            <person name="Zhang X.-Y."/>
        </authorList>
    </citation>
    <scope>NUCLEOTIDE SEQUENCE [LARGE SCALE GENOMIC DNA]</scope>
    <source>
        <strain evidence="12 13">CH-27</strain>
    </source>
</reference>
<evidence type="ECO:0000256" key="5">
    <source>
        <dbReference type="ARBA" id="ARBA00022741"/>
    </source>
</evidence>
<dbReference type="GO" id="GO:0005886">
    <property type="term" value="C:plasma membrane"/>
    <property type="evidence" value="ECO:0007669"/>
    <property type="project" value="UniProtKB-SubCell"/>
</dbReference>
<sequence length="598" mass="66365">MKLTTNPFFQTAAFSLPRVFRIGKALIICIVLGQILSALLAPVSALLLGKIATVVKDMLASPTSDLAPLIPWIILAAVITVLLVTSSTTVRYCTNCLRDRLQAVMQHEVVSHISSLNLERIEDRQVQDIIERGQQSPGMNMLQFTTGVFTVTSSLLSIAGLMGVLIWVSPGWATVIMLVSIPALVGNRYLSRINFNIQRKQTTARRWSRYYTSTLTNRSMIPSVTTLGIAPLFLQRFMQTMGEINQVKRGFYRLRAYVTLGATLLVVVTLIGAILTVARETTTGAIEIGKFTAFWVAAWRIQTALAKLGAALFTISESEFNIFNLRELFALKNTLPPSGDIQPRRELGDIDIRNLSFTYQGTTWPVLKNLSMSIREGETVAIVGPNGSGKTTLAKLIAQLYMPTAGQIEIDHRPAVEYDRERLYKHISFVTQNAVQFEATVRENIAFGDWERLHDAPDVVAELAHQAQIAEMIAGMPQGFDTLLGRKFGDYDISGGQRQNLALTRALASNPGLVILDEPTSALDIRAEFNLYSNIRNLTRDKTTILISHRFTTVRMADRIFVLNEGRITESGTHDELIVQNGIYAAMFRMYEEMSGAG</sequence>
<evidence type="ECO:0000259" key="11">
    <source>
        <dbReference type="PROSITE" id="PS50929"/>
    </source>
</evidence>
<comment type="subcellular location">
    <subcellularLocation>
        <location evidence="1">Cell membrane</location>
        <topology evidence="1">Multi-pass membrane protein</topology>
    </subcellularLocation>
</comment>
<evidence type="ECO:0000313" key="12">
    <source>
        <dbReference type="EMBL" id="MEJ8567755.1"/>
    </source>
</evidence>
<accession>A0AAW9RHA5</accession>
<dbReference type="Pfam" id="PF00005">
    <property type="entry name" value="ABC_tran"/>
    <property type="match status" value="1"/>
</dbReference>
<dbReference type="SMART" id="SM00382">
    <property type="entry name" value="AAA"/>
    <property type="match status" value="1"/>
</dbReference>
<keyword evidence="7 9" id="KW-1133">Transmembrane helix</keyword>
<organism evidence="12 13">
    <name type="scientific">Elongatibacter sediminis</name>
    <dbReference type="NCBI Taxonomy" id="3119006"/>
    <lineage>
        <taxon>Bacteria</taxon>
        <taxon>Pseudomonadati</taxon>
        <taxon>Pseudomonadota</taxon>
        <taxon>Gammaproteobacteria</taxon>
        <taxon>Chromatiales</taxon>
        <taxon>Wenzhouxiangellaceae</taxon>
        <taxon>Elongatibacter</taxon>
    </lineage>
</organism>
<feature type="domain" description="ABC transporter" evidence="10">
    <location>
        <begin position="350"/>
        <end position="590"/>
    </location>
</feature>
<dbReference type="InterPro" id="IPR027417">
    <property type="entry name" value="P-loop_NTPase"/>
</dbReference>
<keyword evidence="2" id="KW-0813">Transport</keyword>
<feature type="transmembrane region" description="Helical" evidence="9">
    <location>
        <begin position="256"/>
        <end position="278"/>
    </location>
</feature>
<evidence type="ECO:0000256" key="9">
    <source>
        <dbReference type="SAM" id="Phobius"/>
    </source>
</evidence>
<evidence type="ECO:0000256" key="3">
    <source>
        <dbReference type="ARBA" id="ARBA00022475"/>
    </source>
</evidence>
<keyword evidence="4 9" id="KW-0812">Transmembrane</keyword>
<dbReference type="SUPFAM" id="SSF90123">
    <property type="entry name" value="ABC transporter transmembrane region"/>
    <property type="match status" value="1"/>
</dbReference>
<evidence type="ECO:0000256" key="2">
    <source>
        <dbReference type="ARBA" id="ARBA00022448"/>
    </source>
</evidence>
<dbReference type="Proteomes" id="UP001359886">
    <property type="component" value="Unassembled WGS sequence"/>
</dbReference>
<dbReference type="Gene3D" id="3.40.50.300">
    <property type="entry name" value="P-loop containing nucleotide triphosphate hydrolases"/>
    <property type="match status" value="1"/>
</dbReference>
<protein>
    <submittedName>
        <fullName evidence="12">ABC transporter ATP-binding protein</fullName>
    </submittedName>
</protein>
<evidence type="ECO:0000256" key="8">
    <source>
        <dbReference type="ARBA" id="ARBA00023136"/>
    </source>
</evidence>
<dbReference type="InterPro" id="IPR039421">
    <property type="entry name" value="Type_1_exporter"/>
</dbReference>
<dbReference type="GO" id="GO:0015421">
    <property type="term" value="F:ABC-type oligopeptide transporter activity"/>
    <property type="evidence" value="ECO:0007669"/>
    <property type="project" value="TreeGrafter"/>
</dbReference>
<keyword evidence="13" id="KW-1185">Reference proteome</keyword>
<feature type="transmembrane region" description="Helical" evidence="9">
    <location>
        <begin position="69"/>
        <end position="90"/>
    </location>
</feature>
<feature type="transmembrane region" description="Helical" evidence="9">
    <location>
        <begin position="25"/>
        <end position="49"/>
    </location>
</feature>
<evidence type="ECO:0000259" key="10">
    <source>
        <dbReference type="PROSITE" id="PS50893"/>
    </source>
</evidence>
<evidence type="ECO:0000256" key="7">
    <source>
        <dbReference type="ARBA" id="ARBA00022989"/>
    </source>
</evidence>
<evidence type="ECO:0000256" key="6">
    <source>
        <dbReference type="ARBA" id="ARBA00022840"/>
    </source>
</evidence>
<keyword evidence="6 12" id="KW-0067">ATP-binding</keyword>
<evidence type="ECO:0000313" key="13">
    <source>
        <dbReference type="Proteomes" id="UP001359886"/>
    </source>
</evidence>
<dbReference type="InterPro" id="IPR003439">
    <property type="entry name" value="ABC_transporter-like_ATP-bd"/>
</dbReference>
<keyword evidence="5" id="KW-0547">Nucleotide-binding</keyword>
<evidence type="ECO:0000256" key="4">
    <source>
        <dbReference type="ARBA" id="ARBA00022692"/>
    </source>
</evidence>
<dbReference type="InterPro" id="IPR003593">
    <property type="entry name" value="AAA+_ATPase"/>
</dbReference>
<dbReference type="Gene3D" id="1.20.1560.10">
    <property type="entry name" value="ABC transporter type 1, transmembrane domain"/>
    <property type="match status" value="1"/>
</dbReference>
<gene>
    <name evidence="12" type="ORF">V3330_08975</name>
</gene>
<dbReference type="Pfam" id="PF00664">
    <property type="entry name" value="ABC_membrane"/>
    <property type="match status" value="1"/>
</dbReference>
<feature type="domain" description="ABC transmembrane type-1" evidence="11">
    <location>
        <begin position="30"/>
        <end position="317"/>
    </location>
</feature>
<dbReference type="PROSITE" id="PS50929">
    <property type="entry name" value="ABC_TM1F"/>
    <property type="match status" value="1"/>
</dbReference>
<dbReference type="RefSeq" id="WP_354695079.1">
    <property type="nucleotide sequence ID" value="NZ_JAZHOG010000005.1"/>
</dbReference>
<comment type="caution">
    <text evidence="12">The sequence shown here is derived from an EMBL/GenBank/DDBJ whole genome shotgun (WGS) entry which is preliminary data.</text>
</comment>
<dbReference type="AlphaFoldDB" id="A0AAW9RHA5"/>
<keyword evidence="3" id="KW-1003">Cell membrane</keyword>
<dbReference type="PANTHER" id="PTHR43394:SF1">
    <property type="entry name" value="ATP-BINDING CASSETTE SUB-FAMILY B MEMBER 10, MITOCHONDRIAL"/>
    <property type="match status" value="1"/>
</dbReference>
<dbReference type="GO" id="GO:0016887">
    <property type="term" value="F:ATP hydrolysis activity"/>
    <property type="evidence" value="ECO:0007669"/>
    <property type="project" value="InterPro"/>
</dbReference>
<keyword evidence="8 9" id="KW-0472">Membrane</keyword>
<dbReference type="InterPro" id="IPR011527">
    <property type="entry name" value="ABC1_TM_dom"/>
</dbReference>
<dbReference type="FunFam" id="3.40.50.300:FF:000221">
    <property type="entry name" value="Multidrug ABC transporter ATP-binding protein"/>
    <property type="match status" value="1"/>
</dbReference>
<evidence type="ECO:0000256" key="1">
    <source>
        <dbReference type="ARBA" id="ARBA00004651"/>
    </source>
</evidence>
<dbReference type="PANTHER" id="PTHR43394">
    <property type="entry name" value="ATP-DEPENDENT PERMEASE MDL1, MITOCHONDRIAL"/>
    <property type="match status" value="1"/>
</dbReference>
<dbReference type="InterPro" id="IPR036640">
    <property type="entry name" value="ABC1_TM_sf"/>
</dbReference>
<dbReference type="PROSITE" id="PS50893">
    <property type="entry name" value="ABC_TRANSPORTER_2"/>
    <property type="match status" value="1"/>
</dbReference>
<dbReference type="SUPFAM" id="SSF52540">
    <property type="entry name" value="P-loop containing nucleoside triphosphate hydrolases"/>
    <property type="match status" value="1"/>
</dbReference>
<dbReference type="EMBL" id="JAZHOG010000005">
    <property type="protein sequence ID" value="MEJ8567755.1"/>
    <property type="molecule type" value="Genomic_DNA"/>
</dbReference>
<dbReference type="GO" id="GO:0005524">
    <property type="term" value="F:ATP binding"/>
    <property type="evidence" value="ECO:0007669"/>
    <property type="project" value="UniProtKB-KW"/>
</dbReference>
<proteinExistence type="predicted"/>